<accession>A0ACB8AXY9</accession>
<dbReference type="EMBL" id="MU266821">
    <property type="protein sequence ID" value="KAH7918247.1"/>
    <property type="molecule type" value="Genomic_DNA"/>
</dbReference>
<proteinExistence type="predicted"/>
<name>A0ACB8AXY9_9AGAM</name>
<evidence type="ECO:0000313" key="2">
    <source>
        <dbReference type="Proteomes" id="UP000790709"/>
    </source>
</evidence>
<comment type="caution">
    <text evidence="1">The sequence shown here is derived from an EMBL/GenBank/DDBJ whole genome shotgun (WGS) entry which is preliminary data.</text>
</comment>
<dbReference type="Proteomes" id="UP000790709">
    <property type="component" value="Unassembled WGS sequence"/>
</dbReference>
<sequence>MRSSDSQGRKRSTAMQRERLIRWMSIPQPRPPRGCGAGAKNILRMEPTLKCPTVRASTTMWMNTGRVRLPCHIIFCDRDGKRCDRRSWYRSRVWPRGLPGGIHATGRWIASTFGTHERLFQNTNLAEDLDVANLAMGFEVQCVALLHPRHACAAENSEQYKYTSGFIEHRAIHWTCDKIQMQRRRRE</sequence>
<gene>
    <name evidence="1" type="ORF">BV22DRAFT_913174</name>
</gene>
<protein>
    <submittedName>
        <fullName evidence="1">Uncharacterized protein</fullName>
    </submittedName>
</protein>
<reference evidence="1" key="1">
    <citation type="journal article" date="2021" name="New Phytol.">
        <title>Evolutionary innovations through gain and loss of genes in the ectomycorrhizal Boletales.</title>
        <authorList>
            <person name="Wu G."/>
            <person name="Miyauchi S."/>
            <person name="Morin E."/>
            <person name="Kuo A."/>
            <person name="Drula E."/>
            <person name="Varga T."/>
            <person name="Kohler A."/>
            <person name="Feng B."/>
            <person name="Cao Y."/>
            <person name="Lipzen A."/>
            <person name="Daum C."/>
            <person name="Hundley H."/>
            <person name="Pangilinan J."/>
            <person name="Johnson J."/>
            <person name="Barry K."/>
            <person name="LaButti K."/>
            <person name="Ng V."/>
            <person name="Ahrendt S."/>
            <person name="Min B."/>
            <person name="Choi I.G."/>
            <person name="Park H."/>
            <person name="Plett J.M."/>
            <person name="Magnuson J."/>
            <person name="Spatafora J.W."/>
            <person name="Nagy L.G."/>
            <person name="Henrissat B."/>
            <person name="Grigoriev I.V."/>
            <person name="Yang Z.L."/>
            <person name="Xu J."/>
            <person name="Martin F.M."/>
        </authorList>
    </citation>
    <scope>NUCLEOTIDE SEQUENCE</scope>
    <source>
        <strain evidence="1">KUC20120723A-06</strain>
    </source>
</reference>
<evidence type="ECO:0000313" key="1">
    <source>
        <dbReference type="EMBL" id="KAH7918247.1"/>
    </source>
</evidence>
<keyword evidence="2" id="KW-1185">Reference proteome</keyword>
<organism evidence="1 2">
    <name type="scientific">Leucogyrophana mollusca</name>
    <dbReference type="NCBI Taxonomy" id="85980"/>
    <lineage>
        <taxon>Eukaryota</taxon>
        <taxon>Fungi</taxon>
        <taxon>Dikarya</taxon>
        <taxon>Basidiomycota</taxon>
        <taxon>Agaricomycotina</taxon>
        <taxon>Agaricomycetes</taxon>
        <taxon>Agaricomycetidae</taxon>
        <taxon>Boletales</taxon>
        <taxon>Boletales incertae sedis</taxon>
        <taxon>Leucogyrophana</taxon>
    </lineage>
</organism>